<evidence type="ECO:0000313" key="1">
    <source>
        <dbReference type="EMBL" id="QHU17540.1"/>
    </source>
</evidence>
<sequence length="75" mass="8703">MKYSKIHPVIALSEHLMVGDKIRIVHPDDDMNGSEGTYVGQEYHIMDGVFKYVILLNSNQKHYFAHPEYVKKLVN</sequence>
<protein>
    <submittedName>
        <fullName evidence="1">Uncharacterized protein</fullName>
    </submittedName>
</protein>
<proteinExistence type="predicted"/>
<reference evidence="1" key="1">
    <citation type="journal article" date="2020" name="Nature">
        <title>Giant virus diversity and host interactions through global metagenomics.</title>
        <authorList>
            <person name="Schulz F."/>
            <person name="Roux S."/>
            <person name="Paez-Espino D."/>
            <person name="Jungbluth S."/>
            <person name="Walsh D.A."/>
            <person name="Denef V.J."/>
            <person name="McMahon K.D."/>
            <person name="Konstantinidis K.T."/>
            <person name="Eloe-Fadrosh E.A."/>
            <person name="Kyrpides N.C."/>
            <person name="Woyke T."/>
        </authorList>
    </citation>
    <scope>NUCLEOTIDE SEQUENCE</scope>
    <source>
        <strain evidence="1">GVMAG-S-3300012919-55</strain>
    </source>
</reference>
<accession>A0A6C0KLK4</accession>
<name>A0A6C0KLK4_9ZZZZ</name>
<dbReference type="EMBL" id="MN740916">
    <property type="protein sequence ID" value="QHU17540.1"/>
    <property type="molecule type" value="Genomic_DNA"/>
</dbReference>
<dbReference type="AlphaFoldDB" id="A0A6C0KLK4"/>
<organism evidence="1">
    <name type="scientific">viral metagenome</name>
    <dbReference type="NCBI Taxonomy" id="1070528"/>
    <lineage>
        <taxon>unclassified sequences</taxon>
        <taxon>metagenomes</taxon>
        <taxon>organismal metagenomes</taxon>
    </lineage>
</organism>